<name>X0TEC9_9ZZZZ</name>
<reference evidence="1" key="1">
    <citation type="journal article" date="2014" name="Front. Microbiol.">
        <title>High frequency of phylogenetically diverse reductive dehalogenase-homologous genes in deep subseafloor sedimentary metagenomes.</title>
        <authorList>
            <person name="Kawai M."/>
            <person name="Futagami T."/>
            <person name="Toyoda A."/>
            <person name="Takaki Y."/>
            <person name="Nishi S."/>
            <person name="Hori S."/>
            <person name="Arai W."/>
            <person name="Tsubouchi T."/>
            <person name="Morono Y."/>
            <person name="Uchiyama I."/>
            <person name="Ito T."/>
            <person name="Fujiyama A."/>
            <person name="Inagaki F."/>
            <person name="Takami H."/>
        </authorList>
    </citation>
    <scope>NUCLEOTIDE SEQUENCE</scope>
    <source>
        <strain evidence="1">Expedition CK06-06</strain>
    </source>
</reference>
<dbReference type="EMBL" id="BARS01001133">
    <property type="protein sequence ID" value="GAF85676.1"/>
    <property type="molecule type" value="Genomic_DNA"/>
</dbReference>
<evidence type="ECO:0000313" key="1">
    <source>
        <dbReference type="EMBL" id="GAF85676.1"/>
    </source>
</evidence>
<organism evidence="1">
    <name type="scientific">marine sediment metagenome</name>
    <dbReference type="NCBI Taxonomy" id="412755"/>
    <lineage>
        <taxon>unclassified sequences</taxon>
        <taxon>metagenomes</taxon>
        <taxon>ecological metagenomes</taxon>
    </lineage>
</organism>
<gene>
    <name evidence="1" type="ORF">S01H1_02370</name>
</gene>
<sequence>MPHSDLNIKLLTPPFEAFKNVPIEGAKRRNIENLNPPMSSRQFDESAENREKRCLRFTSASGRDEKDILSFQNDGHRLYLGVGRADEASLLNNFSDRLI</sequence>
<accession>X0TEC9</accession>
<protein>
    <submittedName>
        <fullName evidence="1">Uncharacterized protein</fullName>
    </submittedName>
</protein>
<proteinExistence type="predicted"/>
<comment type="caution">
    <text evidence="1">The sequence shown here is derived from an EMBL/GenBank/DDBJ whole genome shotgun (WGS) entry which is preliminary data.</text>
</comment>
<dbReference type="AlphaFoldDB" id="X0TEC9"/>